<accession>A0A1J0GCJ3</accession>
<dbReference type="PANTHER" id="PTHR46018:SF2">
    <property type="entry name" value="ZINC PHOSPHODIESTERASE ELAC PROTEIN 1"/>
    <property type="match status" value="1"/>
</dbReference>
<dbReference type="PANTHER" id="PTHR46018">
    <property type="entry name" value="ZINC PHOSPHODIESTERASE ELAC PROTEIN 1"/>
    <property type="match status" value="1"/>
</dbReference>
<dbReference type="Pfam" id="PF23023">
    <property type="entry name" value="Anti-Pycsar_Apyc1"/>
    <property type="match status" value="1"/>
</dbReference>
<reference evidence="3" key="1">
    <citation type="journal article" date="2016" name="Front. Microbiol.">
        <title>Complete Genome Sequence of Clostridium estertheticum DSM 8809, a Microbe Identified in Spoiled Vacuum Packed Beef.</title>
        <authorList>
            <person name="Yu Z."/>
            <person name="Gunn L."/>
            <person name="Brennan E."/>
            <person name="Reid R."/>
            <person name="Wall P.G."/>
            <person name="Gaora O.P."/>
            <person name="Hurley D."/>
            <person name="Bolton D."/>
            <person name="Fanning S."/>
        </authorList>
    </citation>
    <scope>NUCLEOTIDE SEQUENCE [LARGE SCALE GENOMIC DNA]</scope>
    <source>
        <strain evidence="3">DSM 8809</strain>
    </source>
</reference>
<dbReference type="RefSeq" id="WP_071611342.1">
    <property type="nucleotide sequence ID" value="NZ_CP015756.1"/>
</dbReference>
<dbReference type="GO" id="GO:0042781">
    <property type="term" value="F:3'-tRNA processing endoribonuclease activity"/>
    <property type="evidence" value="ECO:0007669"/>
    <property type="project" value="TreeGrafter"/>
</dbReference>
<dbReference type="Proteomes" id="UP000182569">
    <property type="component" value="Chromosome"/>
</dbReference>
<dbReference type="InterPro" id="IPR036866">
    <property type="entry name" value="RibonucZ/Hydroxyglut_hydro"/>
</dbReference>
<dbReference type="AlphaFoldDB" id="A0A1J0GCJ3"/>
<dbReference type="Gene3D" id="3.60.15.10">
    <property type="entry name" value="Ribonuclease Z/Hydroxyacylglutathione hydrolase-like"/>
    <property type="match status" value="1"/>
</dbReference>
<keyword evidence="2" id="KW-0378">Hydrolase</keyword>
<gene>
    <name evidence="2" type="ORF">A7L45_02660</name>
</gene>
<protein>
    <submittedName>
        <fullName evidence="2">MBL fold metallo-hydrolase</fullName>
    </submittedName>
</protein>
<keyword evidence="1" id="KW-0540">Nuclease</keyword>
<dbReference type="EMBL" id="CP015756">
    <property type="protein sequence ID" value="APC39045.1"/>
    <property type="molecule type" value="Genomic_DNA"/>
</dbReference>
<keyword evidence="1" id="KW-0255">Endonuclease</keyword>
<dbReference type="OrthoDB" id="9794898at2"/>
<dbReference type="KEGG" id="ceu:A7L45_02660"/>
<evidence type="ECO:0000313" key="2">
    <source>
        <dbReference type="EMBL" id="APC39045.1"/>
    </source>
</evidence>
<organism evidence="2 3">
    <name type="scientific">Clostridium estertheticum subsp. estertheticum</name>
    <dbReference type="NCBI Taxonomy" id="1552"/>
    <lineage>
        <taxon>Bacteria</taxon>
        <taxon>Bacillati</taxon>
        <taxon>Bacillota</taxon>
        <taxon>Clostridia</taxon>
        <taxon>Eubacteriales</taxon>
        <taxon>Clostridiaceae</taxon>
        <taxon>Clostridium</taxon>
    </lineage>
</organism>
<sequence length="267" mass="30533">MESVNILGTGSAMVTKCYNTCFTISSGKEHFLVDTGGGNTILSNLEKLNIDISNIHNVFISHRHNDHISGIVWIIRAVAQQIMNGNYDGNLTIYCHKNNIDIINTISSLLLDKKFTKFIGTRILFNEIYDKCTVSILDLSINFFDIRSTKELQFGFNTTLKNGKSLAFFGDEPYNEELFEYANNVDYLFHEAFCLYSQKDIFKPYEKHHATVKDACENASKLNVKNIVLFHTEDKNILNRRKLYTDEGKKFFSGNIIVPDDLDIIEL</sequence>
<dbReference type="SUPFAM" id="SSF56281">
    <property type="entry name" value="Metallo-hydrolase/oxidoreductase"/>
    <property type="match status" value="1"/>
</dbReference>
<keyword evidence="3" id="KW-1185">Reference proteome</keyword>
<evidence type="ECO:0000313" key="3">
    <source>
        <dbReference type="Proteomes" id="UP000182569"/>
    </source>
</evidence>
<dbReference type="STRING" id="1552.A7L45_02660"/>
<evidence type="ECO:0000256" key="1">
    <source>
        <dbReference type="ARBA" id="ARBA00022759"/>
    </source>
</evidence>
<name>A0A1J0GCJ3_9CLOT</name>
<proteinExistence type="predicted"/>